<evidence type="ECO:0000256" key="1">
    <source>
        <dbReference type="SAM" id="MobiDB-lite"/>
    </source>
</evidence>
<feature type="region of interest" description="Disordered" evidence="1">
    <location>
        <begin position="20"/>
        <end position="49"/>
    </location>
</feature>
<gene>
    <name evidence="2" type="ORF">HYC85_014203</name>
</gene>
<dbReference type="Proteomes" id="UP000593564">
    <property type="component" value="Unassembled WGS sequence"/>
</dbReference>
<protein>
    <submittedName>
        <fullName evidence="2">Uncharacterized protein</fullName>
    </submittedName>
</protein>
<dbReference type="EMBL" id="JACBKZ010000006">
    <property type="protein sequence ID" value="KAF5948246.1"/>
    <property type="molecule type" value="Genomic_DNA"/>
</dbReference>
<organism evidence="2 3">
    <name type="scientific">Camellia sinensis</name>
    <name type="common">Tea plant</name>
    <name type="synonym">Thea sinensis</name>
    <dbReference type="NCBI Taxonomy" id="4442"/>
    <lineage>
        <taxon>Eukaryota</taxon>
        <taxon>Viridiplantae</taxon>
        <taxon>Streptophyta</taxon>
        <taxon>Embryophyta</taxon>
        <taxon>Tracheophyta</taxon>
        <taxon>Spermatophyta</taxon>
        <taxon>Magnoliopsida</taxon>
        <taxon>eudicotyledons</taxon>
        <taxon>Gunneridae</taxon>
        <taxon>Pentapetalae</taxon>
        <taxon>asterids</taxon>
        <taxon>Ericales</taxon>
        <taxon>Theaceae</taxon>
        <taxon>Camellia</taxon>
    </lineage>
</organism>
<reference evidence="3" key="1">
    <citation type="journal article" date="2020" name="Nat. Commun.">
        <title>Genome assembly of wild tea tree DASZ reveals pedigree and selection history of tea varieties.</title>
        <authorList>
            <person name="Zhang W."/>
            <person name="Zhang Y."/>
            <person name="Qiu H."/>
            <person name="Guo Y."/>
            <person name="Wan H."/>
            <person name="Zhang X."/>
            <person name="Scossa F."/>
            <person name="Alseekh S."/>
            <person name="Zhang Q."/>
            <person name="Wang P."/>
            <person name="Xu L."/>
            <person name="Schmidt M.H."/>
            <person name="Jia X."/>
            <person name="Li D."/>
            <person name="Zhu A."/>
            <person name="Guo F."/>
            <person name="Chen W."/>
            <person name="Ni D."/>
            <person name="Usadel B."/>
            <person name="Fernie A.R."/>
            <person name="Wen W."/>
        </authorList>
    </citation>
    <scope>NUCLEOTIDE SEQUENCE [LARGE SCALE GENOMIC DNA]</scope>
    <source>
        <strain evidence="3">cv. G240</strain>
    </source>
</reference>
<evidence type="ECO:0000313" key="2">
    <source>
        <dbReference type="EMBL" id="KAF5948246.1"/>
    </source>
</evidence>
<feature type="compositionally biased region" description="Basic and acidic residues" evidence="1">
    <location>
        <begin position="20"/>
        <end position="38"/>
    </location>
</feature>
<name>A0A7J7H930_CAMSI</name>
<comment type="caution">
    <text evidence="2">The sequence shown here is derived from an EMBL/GenBank/DDBJ whole genome shotgun (WGS) entry which is preliminary data.</text>
</comment>
<accession>A0A7J7H930</accession>
<keyword evidence="3" id="KW-1185">Reference proteome</keyword>
<reference evidence="2 3" key="2">
    <citation type="submission" date="2020-07" db="EMBL/GenBank/DDBJ databases">
        <title>Genome assembly of wild tea tree DASZ reveals pedigree and selection history of tea varieties.</title>
        <authorList>
            <person name="Zhang W."/>
        </authorList>
    </citation>
    <scope>NUCLEOTIDE SEQUENCE [LARGE SCALE GENOMIC DNA]</scope>
    <source>
        <strain evidence="3">cv. G240</strain>
        <tissue evidence="2">Leaf</tissue>
    </source>
</reference>
<evidence type="ECO:0000313" key="3">
    <source>
        <dbReference type="Proteomes" id="UP000593564"/>
    </source>
</evidence>
<proteinExistence type="predicted"/>
<feature type="compositionally biased region" description="Polar residues" evidence="1">
    <location>
        <begin position="39"/>
        <end position="49"/>
    </location>
</feature>
<sequence length="49" mass="6057">MEMWLSLLLLDKQEFMHAQKKHEREVEEESERQKRENTNKNIDNINLMV</sequence>
<dbReference type="AlphaFoldDB" id="A0A7J7H930"/>